<dbReference type="PANTHER" id="PTHR47592">
    <property type="entry name" value="PBF68 PROTEIN"/>
    <property type="match status" value="1"/>
</dbReference>
<evidence type="ECO:0000313" key="2">
    <source>
        <dbReference type="Proteomes" id="UP000322667"/>
    </source>
</evidence>
<keyword evidence="2" id="KW-1185">Reference proteome</keyword>
<dbReference type="AlphaFoldDB" id="A0A5D2MTI4"/>
<gene>
    <name evidence="1" type="ORF">ES332_A12G071400v1</name>
</gene>
<reference evidence="1 2" key="1">
    <citation type="submission" date="2019-07" db="EMBL/GenBank/DDBJ databases">
        <title>WGS assembly of Gossypium tomentosum.</title>
        <authorList>
            <person name="Chen Z.J."/>
            <person name="Sreedasyam A."/>
            <person name="Ando A."/>
            <person name="Song Q."/>
            <person name="De L."/>
            <person name="Hulse-Kemp A."/>
            <person name="Ding M."/>
            <person name="Ye W."/>
            <person name="Kirkbride R."/>
            <person name="Jenkins J."/>
            <person name="Plott C."/>
            <person name="Lovell J."/>
            <person name="Lin Y.-M."/>
            <person name="Vaughn R."/>
            <person name="Liu B."/>
            <person name="Li W."/>
            <person name="Simpson S."/>
            <person name="Scheffler B."/>
            <person name="Saski C."/>
            <person name="Grover C."/>
            <person name="Hu G."/>
            <person name="Conover J."/>
            <person name="Carlson J."/>
            <person name="Shu S."/>
            <person name="Boston L."/>
            <person name="Williams M."/>
            <person name="Peterson D."/>
            <person name="Mcgee K."/>
            <person name="Jones D."/>
            <person name="Wendel J."/>
            <person name="Stelly D."/>
            <person name="Grimwood J."/>
            <person name="Schmutz J."/>
        </authorList>
    </citation>
    <scope>NUCLEOTIDE SEQUENCE [LARGE SCALE GENOMIC DNA]</scope>
    <source>
        <strain evidence="1">7179.01</strain>
    </source>
</reference>
<sequence>MAIFFKHLEVDYILFDPSTIKKPEDSTTAFKEPDVVTSKAKFEKDNKMKKYGVDDAGVKKYVVGEWLKFQIINDKPIMDQVHIHEKLVFDILAEGIQMCEIFQANVLIEKLPKS</sequence>
<organism evidence="1 2">
    <name type="scientific">Gossypium tomentosum</name>
    <name type="common">Hawaiian cotton</name>
    <name type="synonym">Gossypium sandvicense</name>
    <dbReference type="NCBI Taxonomy" id="34277"/>
    <lineage>
        <taxon>Eukaryota</taxon>
        <taxon>Viridiplantae</taxon>
        <taxon>Streptophyta</taxon>
        <taxon>Embryophyta</taxon>
        <taxon>Tracheophyta</taxon>
        <taxon>Spermatophyta</taxon>
        <taxon>Magnoliopsida</taxon>
        <taxon>eudicotyledons</taxon>
        <taxon>Gunneridae</taxon>
        <taxon>Pentapetalae</taxon>
        <taxon>rosids</taxon>
        <taxon>malvids</taxon>
        <taxon>Malvales</taxon>
        <taxon>Malvaceae</taxon>
        <taxon>Malvoideae</taxon>
        <taxon>Gossypium</taxon>
    </lineage>
</organism>
<dbReference type="Proteomes" id="UP000322667">
    <property type="component" value="Chromosome A12"/>
</dbReference>
<accession>A0A5D2MTI4</accession>
<name>A0A5D2MTI4_GOSTO</name>
<proteinExistence type="predicted"/>
<evidence type="ECO:0000313" key="1">
    <source>
        <dbReference type="EMBL" id="TYH94917.1"/>
    </source>
</evidence>
<dbReference type="PANTHER" id="PTHR47592:SF30">
    <property type="entry name" value="CCHC-TYPE DOMAIN-CONTAINING PROTEIN"/>
    <property type="match status" value="1"/>
</dbReference>
<protein>
    <submittedName>
        <fullName evidence="1">Uncharacterized protein</fullName>
    </submittedName>
</protein>
<dbReference type="EMBL" id="CM017621">
    <property type="protein sequence ID" value="TYH94917.1"/>
    <property type="molecule type" value="Genomic_DNA"/>
</dbReference>